<sequence length="111" mass="12523">MSTKTSPSNNGEIHFGHIAPEFGKLTDKILFDKIWQRTEYLTPRERSLITVASLITQSRPEQLMFHLKKAQENKVSHEALAEVMTHLAFYAGWPSAAAAISQLETLIQSNQ</sequence>
<dbReference type="InterPro" id="IPR052512">
    <property type="entry name" value="4CMD/NDH-1_regulator"/>
</dbReference>
<dbReference type="Pfam" id="PF02627">
    <property type="entry name" value="CMD"/>
    <property type="match status" value="1"/>
</dbReference>
<dbReference type="GO" id="GO:0051920">
    <property type="term" value="F:peroxiredoxin activity"/>
    <property type="evidence" value="ECO:0007669"/>
    <property type="project" value="InterPro"/>
</dbReference>
<dbReference type="PANTHER" id="PTHR33570">
    <property type="entry name" value="4-CARBOXYMUCONOLACTONE DECARBOXYLASE FAMILY PROTEIN"/>
    <property type="match status" value="1"/>
</dbReference>
<evidence type="ECO:0000313" key="3">
    <source>
        <dbReference type="Proteomes" id="UP000628710"/>
    </source>
</evidence>
<keyword evidence="3" id="KW-1185">Reference proteome</keyword>
<accession>A0A934MYD8</accession>
<feature type="domain" description="Carboxymuconolactone decarboxylase-like" evidence="1">
    <location>
        <begin position="20"/>
        <end position="103"/>
    </location>
</feature>
<evidence type="ECO:0000259" key="1">
    <source>
        <dbReference type="Pfam" id="PF02627"/>
    </source>
</evidence>
<dbReference type="RefSeq" id="WP_199466418.1">
    <property type="nucleotide sequence ID" value="NZ_JAEMNX010000001.1"/>
</dbReference>
<reference evidence="2" key="1">
    <citation type="submission" date="2020-12" db="EMBL/GenBank/DDBJ databases">
        <title>Marinomonas arctica sp. nov., a psychrotolerant bacterium isolated from the Arctic.</title>
        <authorList>
            <person name="Zhang Y."/>
        </authorList>
    </citation>
    <scope>NUCLEOTIDE SEQUENCE</scope>
    <source>
        <strain evidence="2">C1424</strain>
    </source>
</reference>
<dbReference type="InterPro" id="IPR029032">
    <property type="entry name" value="AhpD-like"/>
</dbReference>
<evidence type="ECO:0000313" key="2">
    <source>
        <dbReference type="EMBL" id="MBJ7536350.1"/>
    </source>
</evidence>
<dbReference type="PANTHER" id="PTHR33570:SF9">
    <property type="entry name" value="BLL4600 PROTEIN"/>
    <property type="match status" value="1"/>
</dbReference>
<dbReference type="EMBL" id="JAEMNX010000001">
    <property type="protein sequence ID" value="MBJ7536350.1"/>
    <property type="molecule type" value="Genomic_DNA"/>
</dbReference>
<proteinExistence type="predicted"/>
<gene>
    <name evidence="2" type="ORF">I8J31_01505</name>
</gene>
<dbReference type="SUPFAM" id="SSF69118">
    <property type="entry name" value="AhpD-like"/>
    <property type="match status" value="1"/>
</dbReference>
<organism evidence="2 3">
    <name type="scientific">Marinomonas transparens</name>
    <dbReference type="NCBI Taxonomy" id="2795388"/>
    <lineage>
        <taxon>Bacteria</taxon>
        <taxon>Pseudomonadati</taxon>
        <taxon>Pseudomonadota</taxon>
        <taxon>Gammaproteobacteria</taxon>
        <taxon>Oceanospirillales</taxon>
        <taxon>Oceanospirillaceae</taxon>
        <taxon>Marinomonas</taxon>
    </lineage>
</organism>
<dbReference type="Gene3D" id="1.20.1290.10">
    <property type="entry name" value="AhpD-like"/>
    <property type="match status" value="1"/>
</dbReference>
<dbReference type="AlphaFoldDB" id="A0A934MYD8"/>
<comment type="caution">
    <text evidence="2">The sequence shown here is derived from an EMBL/GenBank/DDBJ whole genome shotgun (WGS) entry which is preliminary data.</text>
</comment>
<name>A0A934MYD8_9GAMM</name>
<dbReference type="InterPro" id="IPR003779">
    <property type="entry name" value="CMD-like"/>
</dbReference>
<protein>
    <submittedName>
        <fullName evidence="2">Carboxymuconolactone decarboxylase family protein</fullName>
    </submittedName>
</protein>
<dbReference type="Proteomes" id="UP000628710">
    <property type="component" value="Unassembled WGS sequence"/>
</dbReference>